<dbReference type="SUPFAM" id="SSF56672">
    <property type="entry name" value="DNA/RNA polymerases"/>
    <property type="match status" value="1"/>
</dbReference>
<dbReference type="Proteomes" id="UP000034493">
    <property type="component" value="Unassembled WGS sequence"/>
</dbReference>
<dbReference type="InterPro" id="IPR051083">
    <property type="entry name" value="GrpII_Intron_Splice-Mob/Def"/>
</dbReference>
<keyword evidence="2" id="KW-0695">RNA-directed DNA polymerase</keyword>
<evidence type="ECO:0000313" key="3">
    <source>
        <dbReference type="Proteomes" id="UP000034493"/>
    </source>
</evidence>
<name>A0A0G0VVM4_9BACT</name>
<dbReference type="InterPro" id="IPR043502">
    <property type="entry name" value="DNA/RNA_pol_sf"/>
</dbReference>
<keyword evidence="2" id="KW-0808">Transferase</keyword>
<accession>A0A0G0VVM4</accession>
<feature type="domain" description="Reverse transcriptase" evidence="1">
    <location>
        <begin position="1"/>
        <end position="288"/>
    </location>
</feature>
<dbReference type="CDD" id="cd01651">
    <property type="entry name" value="RT_G2_intron"/>
    <property type="match status" value="1"/>
</dbReference>
<protein>
    <submittedName>
        <fullName evidence="2">Retron-type reverse transcriptase</fullName>
    </submittedName>
</protein>
<dbReference type="AlphaFoldDB" id="A0A0G0VVM4"/>
<comment type="caution">
    <text evidence="2">The sequence shown here is derived from an EMBL/GenBank/DDBJ whole genome shotgun (WGS) entry which is preliminary data.</text>
</comment>
<dbReference type="GO" id="GO:0003964">
    <property type="term" value="F:RNA-directed DNA polymerase activity"/>
    <property type="evidence" value="ECO:0007669"/>
    <property type="project" value="UniProtKB-KW"/>
</dbReference>
<dbReference type="PANTHER" id="PTHR34047:SF8">
    <property type="entry name" value="PROTEIN YKFC"/>
    <property type="match status" value="1"/>
</dbReference>
<evidence type="ECO:0000313" key="2">
    <source>
        <dbReference type="EMBL" id="KKS03702.1"/>
    </source>
</evidence>
<dbReference type="PANTHER" id="PTHR34047">
    <property type="entry name" value="NUCLEAR INTRON MATURASE 1, MITOCHONDRIAL-RELATED"/>
    <property type="match status" value="1"/>
</dbReference>
<evidence type="ECO:0000259" key="1">
    <source>
        <dbReference type="PROSITE" id="PS50878"/>
    </source>
</evidence>
<organism evidence="2 3">
    <name type="scientific">Candidatus Curtissbacteria bacterium GW2011_GWA2_41_24</name>
    <dbReference type="NCBI Taxonomy" id="1618411"/>
    <lineage>
        <taxon>Bacteria</taxon>
        <taxon>Candidatus Curtissiibacteriota</taxon>
    </lineage>
</organism>
<reference evidence="2 3" key="1">
    <citation type="journal article" date="2015" name="Nature">
        <title>rRNA introns, odd ribosomes, and small enigmatic genomes across a large radiation of phyla.</title>
        <authorList>
            <person name="Brown C.T."/>
            <person name="Hug L.A."/>
            <person name="Thomas B.C."/>
            <person name="Sharon I."/>
            <person name="Castelle C.J."/>
            <person name="Singh A."/>
            <person name="Wilkins M.J."/>
            <person name="Williams K.H."/>
            <person name="Banfield J.F."/>
        </authorList>
    </citation>
    <scope>NUCLEOTIDE SEQUENCE [LARGE SCALE GENOMIC DNA]</scope>
</reference>
<gene>
    <name evidence="2" type="ORF">UU56_C0017G0037</name>
</gene>
<dbReference type="PATRIC" id="fig|1618411.3.peg.951"/>
<dbReference type="PROSITE" id="PS50878">
    <property type="entry name" value="RT_POL"/>
    <property type="match status" value="1"/>
</dbReference>
<sequence length="346" mass="41234">MVKSSKVKTQNSIVSNYSQLISIESLFQAWREFKRGKRNKMDVQVFERNLEDNLFDLERKLETKTYKHGNYQDFYINDPKRRHIHKALVGDRIVHHLLYKYLYGLFDNTFIFDSYSCRLGKGTHKTVDRLEKFARIVSKNYKEKCWSLKLDIKKFFDSIDHQILLNLISDKVEDENIIWLIREVIQSFSTPNRGLTPKGMPLGNLTSQIFANIYLNELDQFVKHELKIKYYIRYADDFVILDGSIEKLIHYVNIMESFLEKKLKLKLHTKKIIIRKLAQGIDFCGYVVLPHYCLVRTKTRNRIFKRVLREGISNQSLQSYLGHFSHAQTYYLSRDLNNQAWLNQIR</sequence>
<dbReference type="Pfam" id="PF00078">
    <property type="entry name" value="RVT_1"/>
    <property type="match status" value="1"/>
</dbReference>
<dbReference type="EMBL" id="LCBC01000017">
    <property type="protein sequence ID" value="KKS03702.1"/>
    <property type="molecule type" value="Genomic_DNA"/>
</dbReference>
<dbReference type="InterPro" id="IPR000477">
    <property type="entry name" value="RT_dom"/>
</dbReference>
<proteinExistence type="predicted"/>
<keyword evidence="2" id="KW-0548">Nucleotidyltransferase</keyword>